<reference evidence="2" key="1">
    <citation type="journal article" date="2019" name="Int. J. Syst. Evol. Microbiol.">
        <title>The Global Catalogue of Microorganisms (GCM) 10K type strain sequencing project: providing services to taxonomists for standard genome sequencing and annotation.</title>
        <authorList>
            <consortium name="The Broad Institute Genomics Platform"/>
            <consortium name="The Broad Institute Genome Sequencing Center for Infectious Disease"/>
            <person name="Wu L."/>
            <person name="Ma J."/>
        </authorList>
    </citation>
    <scope>NUCLEOTIDE SEQUENCE [LARGE SCALE GENOMIC DNA]</scope>
    <source>
        <strain evidence="2">JCM 9377</strain>
    </source>
</reference>
<name>A0ABP6QK12_9ACTN</name>
<evidence type="ECO:0008006" key="3">
    <source>
        <dbReference type="Google" id="ProtNLM"/>
    </source>
</evidence>
<organism evidence="1 2">
    <name type="scientific">Actinocorallia longicatena</name>
    <dbReference type="NCBI Taxonomy" id="111803"/>
    <lineage>
        <taxon>Bacteria</taxon>
        <taxon>Bacillati</taxon>
        <taxon>Actinomycetota</taxon>
        <taxon>Actinomycetes</taxon>
        <taxon>Streptosporangiales</taxon>
        <taxon>Thermomonosporaceae</taxon>
        <taxon>Actinocorallia</taxon>
    </lineage>
</organism>
<proteinExistence type="predicted"/>
<evidence type="ECO:0000313" key="1">
    <source>
        <dbReference type="EMBL" id="GAA3232210.1"/>
    </source>
</evidence>
<keyword evidence="2" id="KW-1185">Reference proteome</keyword>
<dbReference type="EMBL" id="BAAAUV010000023">
    <property type="protein sequence ID" value="GAA3232210.1"/>
    <property type="molecule type" value="Genomic_DNA"/>
</dbReference>
<protein>
    <recommendedName>
        <fullName evidence="3">DUF11 domain-containing protein</fullName>
    </recommendedName>
</protein>
<accession>A0ABP6QK12</accession>
<gene>
    <name evidence="1" type="ORF">GCM10010468_63810</name>
</gene>
<dbReference type="RefSeq" id="WP_344835696.1">
    <property type="nucleotide sequence ID" value="NZ_BAAAUV010000023.1"/>
</dbReference>
<sequence length="195" mass="19956">MGRIVFIWTVTLTIVAAVAVTAVEAFSSPRLVEATGHTGLDQVRITADATVSALEEGGLVPGARYGYSFKVTNAGKTPVDDMTVRSEKAIGGRAGSGLGAYAVQGGQCKIGDRVECVVAGLDPGETREFTVEAESAGSRAEGDELRIRTYLGRFAPDAGGDLNFEVAARAETGGCFRAPTGASRGAPTASAPASD</sequence>
<evidence type="ECO:0000313" key="2">
    <source>
        <dbReference type="Proteomes" id="UP001501237"/>
    </source>
</evidence>
<comment type="caution">
    <text evidence="1">The sequence shown here is derived from an EMBL/GenBank/DDBJ whole genome shotgun (WGS) entry which is preliminary data.</text>
</comment>
<dbReference type="Proteomes" id="UP001501237">
    <property type="component" value="Unassembled WGS sequence"/>
</dbReference>